<feature type="region of interest" description="Disordered" evidence="1">
    <location>
        <begin position="159"/>
        <end position="204"/>
    </location>
</feature>
<dbReference type="AlphaFoldDB" id="A0A8D2JKM7"/>
<keyword evidence="3" id="KW-1185">Reference proteome</keyword>
<organism evidence="2 3">
    <name type="scientific">Varanus komodoensis</name>
    <name type="common">Komodo dragon</name>
    <dbReference type="NCBI Taxonomy" id="61221"/>
    <lineage>
        <taxon>Eukaryota</taxon>
        <taxon>Metazoa</taxon>
        <taxon>Chordata</taxon>
        <taxon>Craniata</taxon>
        <taxon>Vertebrata</taxon>
        <taxon>Euteleostomi</taxon>
        <taxon>Lepidosauria</taxon>
        <taxon>Squamata</taxon>
        <taxon>Bifurcata</taxon>
        <taxon>Unidentata</taxon>
        <taxon>Episquamata</taxon>
        <taxon>Toxicofera</taxon>
        <taxon>Anguimorpha</taxon>
        <taxon>Paleoanguimorpha</taxon>
        <taxon>Varanoidea</taxon>
        <taxon>Varanidae</taxon>
        <taxon>Varanus</taxon>
    </lineage>
</organism>
<evidence type="ECO:0000313" key="2">
    <source>
        <dbReference type="Ensembl" id="ENSVKKP00000011547.1"/>
    </source>
</evidence>
<evidence type="ECO:0000256" key="1">
    <source>
        <dbReference type="SAM" id="MobiDB-lite"/>
    </source>
</evidence>
<accession>A0A8D2JKM7</accession>
<feature type="region of interest" description="Disordered" evidence="1">
    <location>
        <begin position="77"/>
        <end position="132"/>
    </location>
</feature>
<evidence type="ECO:0000313" key="3">
    <source>
        <dbReference type="Proteomes" id="UP000694545"/>
    </source>
</evidence>
<proteinExistence type="predicted"/>
<protein>
    <submittedName>
        <fullName evidence="2">Uncharacterized protein</fullName>
    </submittedName>
</protein>
<dbReference type="Proteomes" id="UP000694545">
    <property type="component" value="Unplaced"/>
</dbReference>
<sequence length="204" mass="21568">WEEPAALAAVRLVRAAFTRTVPTLLAGLPQLLRSGPPDGHVAWRGPAEVHAEQGPTDKSPWARFSSAPFVLRPARGRGALASHGPGSRAPQKKAQSEEIRESFWSLPSGLAPPEGGGQRCSPPAPSAPVSRLEGRRPLLLLRGGLPAARGGKHALRIQQEHAVEVEEQHGDDRQEGQAEAEAPERAAHGVGQPVEEPAGEGEGR</sequence>
<reference evidence="2" key="1">
    <citation type="submission" date="2025-08" db="UniProtKB">
        <authorList>
            <consortium name="Ensembl"/>
        </authorList>
    </citation>
    <scope>IDENTIFICATION</scope>
</reference>
<name>A0A8D2JKM7_VARKO</name>
<dbReference type="Ensembl" id="ENSVKKT00000011825.1">
    <property type="protein sequence ID" value="ENSVKKP00000011547.1"/>
    <property type="gene ID" value="ENSVKKG00000008056.1"/>
</dbReference>
<reference evidence="2" key="2">
    <citation type="submission" date="2025-09" db="UniProtKB">
        <authorList>
            <consortium name="Ensembl"/>
        </authorList>
    </citation>
    <scope>IDENTIFICATION</scope>
</reference>
<feature type="compositionally biased region" description="Basic and acidic residues" evidence="1">
    <location>
        <begin position="159"/>
        <end position="187"/>
    </location>
</feature>